<protein>
    <submittedName>
        <fullName evidence="1">Uncharacterized protein</fullName>
    </submittedName>
</protein>
<dbReference type="KEGG" id="vos:KNV97_19465"/>
<accession>A0A975YQ27</accession>
<dbReference type="Proteomes" id="UP000694232">
    <property type="component" value="Chromosome 1"/>
</dbReference>
<dbReference type="EMBL" id="CP076643">
    <property type="protein sequence ID" value="QXO19384.1"/>
    <property type="molecule type" value="Genomic_DNA"/>
</dbReference>
<dbReference type="AlphaFoldDB" id="A0A975YQ27"/>
<organism evidence="1 2">
    <name type="scientific">Vibrio ostreae</name>
    <dbReference type="NCBI Taxonomy" id="2841925"/>
    <lineage>
        <taxon>Bacteria</taxon>
        <taxon>Pseudomonadati</taxon>
        <taxon>Pseudomonadota</taxon>
        <taxon>Gammaproteobacteria</taxon>
        <taxon>Vibrionales</taxon>
        <taxon>Vibrionaceae</taxon>
        <taxon>Vibrio</taxon>
    </lineage>
</organism>
<keyword evidence="2" id="KW-1185">Reference proteome</keyword>
<dbReference type="Gene3D" id="3.90.1490.10">
    <property type="entry name" value="putative n-type atp pyrophosphatase, domain 2"/>
    <property type="match status" value="1"/>
</dbReference>
<reference evidence="1" key="1">
    <citation type="submission" date="2021-06" db="EMBL/GenBank/DDBJ databases">
        <title>Vibrio nov. sp., novel gut bacterium isolated from Yellow Sea oyster.</title>
        <authorList>
            <person name="Muhammad N."/>
            <person name="Nguyen T.H."/>
            <person name="Lee Y.-J."/>
            <person name="Ko J."/>
            <person name="Kim S.-G."/>
        </authorList>
    </citation>
    <scope>NUCLEOTIDE SEQUENCE</scope>
    <source>
        <strain evidence="1">OG9-811</strain>
    </source>
</reference>
<gene>
    <name evidence="1" type="ORF">KNV97_19465</name>
</gene>
<sequence length="60" mass="6834">MAPCGENGEFHILVTWAPVFRGRIELTLTSVLCGERFCHQRYLARIYLDGQELPNPEEGV</sequence>
<name>A0A975YQ27_9VIBR</name>
<dbReference type="SUPFAM" id="SSF52402">
    <property type="entry name" value="Adenine nucleotide alpha hydrolases-like"/>
    <property type="match status" value="1"/>
</dbReference>
<evidence type="ECO:0000313" key="2">
    <source>
        <dbReference type="Proteomes" id="UP000694232"/>
    </source>
</evidence>
<proteinExistence type="predicted"/>
<evidence type="ECO:0000313" key="1">
    <source>
        <dbReference type="EMBL" id="QXO19384.1"/>
    </source>
</evidence>